<dbReference type="GO" id="GO:0046872">
    <property type="term" value="F:metal ion binding"/>
    <property type="evidence" value="ECO:0007669"/>
    <property type="project" value="UniProtKB-KW"/>
</dbReference>
<dbReference type="Pfam" id="PF00149">
    <property type="entry name" value="Metallophos"/>
    <property type="match status" value="1"/>
</dbReference>
<keyword evidence="1" id="KW-1003">Cell membrane</keyword>
<dbReference type="SUPFAM" id="SSF56300">
    <property type="entry name" value="Metallo-dependent phosphatases"/>
    <property type="match status" value="1"/>
</dbReference>
<dbReference type="PANTHER" id="PTHR34990">
    <property type="entry name" value="UDP-2,3-DIACYLGLUCOSAMINE HYDROLASE-RELATED"/>
    <property type="match status" value="1"/>
</dbReference>
<dbReference type="HOGENOM" id="CLU_061126_1_0_6"/>
<evidence type="ECO:0000256" key="2">
    <source>
        <dbReference type="ARBA" id="ARBA00022519"/>
    </source>
</evidence>
<keyword evidence="2" id="KW-0997">Cell inner membrane</keyword>
<dbReference type="AlphaFoldDB" id="W0DXE4"/>
<dbReference type="InParanoid" id="W0DXE4"/>
<accession>W0DXE4</accession>
<keyword evidence="3" id="KW-0479">Metal-binding</keyword>
<dbReference type="Proteomes" id="UP000005380">
    <property type="component" value="Chromosome"/>
</dbReference>
<protein>
    <submittedName>
        <fullName evidence="7">Ser/threonine protein phosphatase</fullName>
    </submittedName>
</protein>
<dbReference type="STRING" id="717772.THIAE_09385"/>
<dbReference type="GO" id="GO:0008758">
    <property type="term" value="F:UDP-2,3-diacylglucosamine hydrolase activity"/>
    <property type="evidence" value="ECO:0007669"/>
    <property type="project" value="TreeGrafter"/>
</dbReference>
<evidence type="ECO:0000256" key="3">
    <source>
        <dbReference type="ARBA" id="ARBA00022723"/>
    </source>
</evidence>
<name>W0DXE4_9GAMM</name>
<keyword evidence="5" id="KW-0464">Manganese</keyword>
<keyword evidence="4" id="KW-0472">Membrane</keyword>
<dbReference type="RefSeq" id="WP_006460808.1">
    <property type="nucleotide sequence ID" value="NZ_CP007030.1"/>
</dbReference>
<reference evidence="7 8" key="1">
    <citation type="submission" date="2013-12" db="EMBL/GenBank/DDBJ databases">
        <authorList>
            <consortium name="DOE Joint Genome Institute"/>
            <person name="Kappler U."/>
            <person name="Huntemann M."/>
            <person name="Han J."/>
            <person name="Chen A."/>
            <person name="Kyrpides N."/>
            <person name="Mavromatis K."/>
            <person name="Markowitz V."/>
            <person name="Palaniappan K."/>
            <person name="Ivanova N."/>
            <person name="Schaumberg A."/>
            <person name="Pati A."/>
            <person name="Liolios K."/>
            <person name="Nordberg H.P."/>
            <person name="Cantor M.N."/>
            <person name="Hua S.X."/>
            <person name="Woyke T."/>
        </authorList>
    </citation>
    <scope>NUCLEOTIDE SEQUENCE [LARGE SCALE GENOMIC DNA]</scope>
    <source>
        <strain evidence="8">AL2</strain>
    </source>
</reference>
<sequence>MMLTPALPEWLQTHHEDADTKSAPIKVRSIWISDIHLGSKGAKATQLSEFLKRYDCDHLYLVGDIIDAWRMKKTNFWPQDHTNVIRRILTRAKRGTKVVYITGNHDDVLRRYSGINFGNIQLADEWQHTTVKGEKLWIIHGDQFDGVVQCHRWLALLGDWAYEWMLTVNRWFNNLRHRMGFGYWSLSAYLKHRVKRAVNFISDFEEAVAKAAAQKKVNGVVCGHIHHAEIRPFANNITYYNCGDWVESLTALVELDDGELKLLKWADIQPNLAPFSNDKEAA</sequence>
<evidence type="ECO:0000256" key="1">
    <source>
        <dbReference type="ARBA" id="ARBA00022475"/>
    </source>
</evidence>
<dbReference type="GO" id="GO:0016020">
    <property type="term" value="C:membrane"/>
    <property type="evidence" value="ECO:0007669"/>
    <property type="project" value="GOC"/>
</dbReference>
<dbReference type="PANTHER" id="PTHR34990:SF2">
    <property type="entry name" value="BLL8164 PROTEIN"/>
    <property type="match status" value="1"/>
</dbReference>
<gene>
    <name evidence="7" type="ORF">THIAE_09385</name>
</gene>
<dbReference type="eggNOG" id="COG2908">
    <property type="taxonomic scope" value="Bacteria"/>
</dbReference>
<dbReference type="FunFam" id="3.60.21.10:FF:000029">
    <property type="entry name" value="UDP-2,3-diacylglucosamine hydrolase"/>
    <property type="match status" value="1"/>
</dbReference>
<dbReference type="InterPro" id="IPR043461">
    <property type="entry name" value="LpxH-like"/>
</dbReference>
<dbReference type="CDD" id="cd07398">
    <property type="entry name" value="MPP_YbbF-LpxH"/>
    <property type="match status" value="1"/>
</dbReference>
<dbReference type="OrthoDB" id="9802481at2"/>
<dbReference type="KEGG" id="tao:THIAE_09385"/>
<dbReference type="GO" id="GO:0009245">
    <property type="term" value="P:lipid A biosynthetic process"/>
    <property type="evidence" value="ECO:0007669"/>
    <property type="project" value="TreeGrafter"/>
</dbReference>
<dbReference type="Gene3D" id="3.60.21.10">
    <property type="match status" value="1"/>
</dbReference>
<evidence type="ECO:0000259" key="6">
    <source>
        <dbReference type="Pfam" id="PF00149"/>
    </source>
</evidence>
<evidence type="ECO:0000313" key="8">
    <source>
        <dbReference type="Proteomes" id="UP000005380"/>
    </source>
</evidence>
<evidence type="ECO:0000313" key="7">
    <source>
        <dbReference type="EMBL" id="AHF01943.1"/>
    </source>
</evidence>
<proteinExistence type="predicted"/>
<feature type="domain" description="Calcineurin-like phosphoesterase" evidence="6">
    <location>
        <begin position="30"/>
        <end position="227"/>
    </location>
</feature>
<dbReference type="InterPro" id="IPR029052">
    <property type="entry name" value="Metallo-depent_PP-like"/>
</dbReference>
<evidence type="ECO:0000256" key="5">
    <source>
        <dbReference type="ARBA" id="ARBA00023211"/>
    </source>
</evidence>
<dbReference type="EMBL" id="CP007030">
    <property type="protein sequence ID" value="AHF01943.1"/>
    <property type="molecule type" value="Genomic_DNA"/>
</dbReference>
<organism evidence="7 8">
    <name type="scientific">Thiomicrospira aerophila AL3</name>
    <dbReference type="NCBI Taxonomy" id="717772"/>
    <lineage>
        <taxon>Bacteria</taxon>
        <taxon>Pseudomonadati</taxon>
        <taxon>Pseudomonadota</taxon>
        <taxon>Gammaproteobacteria</taxon>
        <taxon>Thiotrichales</taxon>
        <taxon>Piscirickettsiaceae</taxon>
        <taxon>Thiomicrospira</taxon>
    </lineage>
</organism>
<evidence type="ECO:0000256" key="4">
    <source>
        <dbReference type="ARBA" id="ARBA00023136"/>
    </source>
</evidence>
<dbReference type="InterPro" id="IPR004843">
    <property type="entry name" value="Calcineurin-like_PHP"/>
</dbReference>
<keyword evidence="8" id="KW-1185">Reference proteome</keyword>